<organism evidence="2 3">
    <name type="scientific">Frischella japonica</name>
    <dbReference type="NCBI Taxonomy" id="2741544"/>
    <lineage>
        <taxon>Bacteria</taxon>
        <taxon>Pseudomonadati</taxon>
        <taxon>Pseudomonadota</taxon>
        <taxon>Gammaproteobacteria</taxon>
        <taxon>Orbales</taxon>
        <taxon>Orbaceae</taxon>
        <taxon>Frischella</taxon>
    </lineage>
</organism>
<gene>
    <name evidence="2" type="ORF">FcAc13_09450</name>
</gene>
<reference evidence="2 3" key="1">
    <citation type="submission" date="2020-06" db="EMBL/GenBank/DDBJ databases">
        <title>Frischella cerana isolated from Apis cerana gut homogenate.</title>
        <authorList>
            <person name="Wolter L.A."/>
            <person name="Suenami S."/>
            <person name="Miyazaki R."/>
        </authorList>
    </citation>
    <scope>NUCLEOTIDE SEQUENCE [LARGE SCALE GENOMIC DNA]</scope>
    <source>
        <strain evidence="2 3">Ac13</strain>
    </source>
</reference>
<sequence>MKFWKIILSAVLAISLFGCAGKYQEPQDYNTALTGLTKEQVKQSILAAATKGQRAFGSWNMHAINKNTIEASLYNRGYNVTVNIIYSEKGYTIKYASTSENLKGPNGKVHRNYQRWVANLDQKIQQNAFMQKQ</sequence>
<feature type="signal peptide" evidence="1">
    <location>
        <begin position="1"/>
        <end position="20"/>
    </location>
</feature>
<evidence type="ECO:0000313" key="3">
    <source>
        <dbReference type="Proteomes" id="UP000651208"/>
    </source>
</evidence>
<dbReference type="Proteomes" id="UP000651208">
    <property type="component" value="Unassembled WGS sequence"/>
</dbReference>
<evidence type="ECO:0008006" key="4">
    <source>
        <dbReference type="Google" id="ProtNLM"/>
    </source>
</evidence>
<comment type="caution">
    <text evidence="2">The sequence shown here is derived from an EMBL/GenBank/DDBJ whole genome shotgun (WGS) entry which is preliminary data.</text>
</comment>
<dbReference type="PROSITE" id="PS51257">
    <property type="entry name" value="PROKAR_LIPOPROTEIN"/>
    <property type="match status" value="1"/>
</dbReference>
<dbReference type="EMBL" id="JABURY010000019">
    <property type="protein sequence ID" value="MBC9131530.1"/>
    <property type="molecule type" value="Genomic_DNA"/>
</dbReference>
<proteinExistence type="predicted"/>
<accession>A0ABR7QZA8</accession>
<dbReference type="RefSeq" id="WP_187755978.1">
    <property type="nucleotide sequence ID" value="NZ_JABURY010000019.1"/>
</dbReference>
<feature type="chain" id="PRO_5047131204" description="Lipoprotein" evidence="1">
    <location>
        <begin position="21"/>
        <end position="133"/>
    </location>
</feature>
<evidence type="ECO:0000313" key="2">
    <source>
        <dbReference type="EMBL" id="MBC9131530.1"/>
    </source>
</evidence>
<keyword evidence="1" id="KW-0732">Signal</keyword>
<keyword evidence="3" id="KW-1185">Reference proteome</keyword>
<name>A0ABR7QZA8_9GAMM</name>
<protein>
    <recommendedName>
        <fullName evidence="4">Lipoprotein</fullName>
    </recommendedName>
</protein>
<evidence type="ECO:0000256" key="1">
    <source>
        <dbReference type="SAM" id="SignalP"/>
    </source>
</evidence>